<evidence type="ECO:0000256" key="10">
    <source>
        <dbReference type="ARBA" id="ARBA00041495"/>
    </source>
</evidence>
<dbReference type="SUPFAM" id="SSF51445">
    <property type="entry name" value="(Trans)glycosidases"/>
    <property type="match status" value="1"/>
</dbReference>
<reference evidence="15" key="1">
    <citation type="submission" date="2022-07" db="EMBL/GenBank/DDBJ databases">
        <title>Fungi with potential for degradation of polypropylene.</title>
        <authorList>
            <person name="Gostincar C."/>
        </authorList>
    </citation>
    <scope>NUCLEOTIDE SEQUENCE</scope>
    <source>
        <strain evidence="15">EXF-13287</strain>
    </source>
</reference>
<evidence type="ECO:0000313" key="16">
    <source>
        <dbReference type="Proteomes" id="UP001174691"/>
    </source>
</evidence>
<feature type="chain" id="PRO_5041443819" description="Probable beta-glucosidase btgE" evidence="14">
    <location>
        <begin position="20"/>
        <end position="542"/>
    </location>
</feature>
<proteinExistence type="inferred from homology"/>
<organism evidence="15 16">
    <name type="scientific">Coniochaeta hoffmannii</name>
    <dbReference type="NCBI Taxonomy" id="91930"/>
    <lineage>
        <taxon>Eukaryota</taxon>
        <taxon>Fungi</taxon>
        <taxon>Dikarya</taxon>
        <taxon>Ascomycota</taxon>
        <taxon>Pezizomycotina</taxon>
        <taxon>Sordariomycetes</taxon>
        <taxon>Sordariomycetidae</taxon>
        <taxon>Coniochaetales</taxon>
        <taxon>Coniochaetaceae</taxon>
        <taxon>Coniochaeta</taxon>
    </lineage>
</organism>
<dbReference type="PANTHER" id="PTHR16631:SF24">
    <property type="entry name" value="FAMILY 17 GLUCOSIDASE SCW11-RELATED"/>
    <property type="match status" value="1"/>
</dbReference>
<evidence type="ECO:0000256" key="5">
    <source>
        <dbReference type="ARBA" id="ARBA00022729"/>
    </source>
</evidence>
<evidence type="ECO:0000256" key="12">
    <source>
        <dbReference type="ARBA" id="ARBA00042762"/>
    </source>
</evidence>
<feature type="signal peptide" evidence="14">
    <location>
        <begin position="1"/>
        <end position="19"/>
    </location>
</feature>
<sequence>MKASFVAAAAALLAGGASAGHVHHRHAHDLFKAEKRGNDSAVCVPGCTTIYSTITGPAGLYTPPAAPSTSKPAAVVPTTSSALVASSPPALVPTPIAQTCPTPGTYTFPATTVVVTETTTVCAASTTKVPSGTHTLGGVTTVVTTATTVVCPYATTKTEAGVVTSVIETTTYICPSAGTYTIAPVTTVVATETVVVVPVVTTYCPGTYTAPAVVTTITETDVVIYCPFTSTAPAAPAVPTAAPPPPPPSASPASTPAASPSASPSASTPLGTGGKQLGVTYTPYQQNGECKDSAQVMADIGAIKQSGVDRVRVYSTDCDTLPNVGAACEAHGVKIIAGIFIGEVGCDNGSPDVAEQISALKAWAQWDLVDLIVIGNEALFNGFCTVSQLHDLIVHVKTEIASTGYTGPVTTTDVVSAWIGSDVSSICEVIDFPSGNIHAYFNGGTTPEQAGDFVAGQLQIIEHVCGKEGLILESGWPTAGKCIENACPGKDAQKTALASIVETCGSKTVFFSYTDDLWKRPGDCECERSWGCGDVLAEIFGA</sequence>
<dbReference type="Gene3D" id="3.20.20.80">
    <property type="entry name" value="Glycosidases"/>
    <property type="match status" value="1"/>
</dbReference>
<evidence type="ECO:0000256" key="7">
    <source>
        <dbReference type="ARBA" id="ARBA00023295"/>
    </source>
</evidence>
<keyword evidence="3" id="KW-0134">Cell wall</keyword>
<dbReference type="GO" id="GO:0009986">
    <property type="term" value="C:cell surface"/>
    <property type="evidence" value="ECO:0007669"/>
    <property type="project" value="TreeGrafter"/>
</dbReference>
<evidence type="ECO:0000256" key="1">
    <source>
        <dbReference type="ARBA" id="ARBA00004191"/>
    </source>
</evidence>
<evidence type="ECO:0000256" key="8">
    <source>
        <dbReference type="ARBA" id="ARBA00024983"/>
    </source>
</evidence>
<evidence type="ECO:0000256" key="3">
    <source>
        <dbReference type="ARBA" id="ARBA00022512"/>
    </source>
</evidence>
<keyword evidence="16" id="KW-1185">Reference proteome</keyword>
<keyword evidence="7" id="KW-0326">Glycosidase</keyword>
<keyword evidence="5 14" id="KW-0732">Signal</keyword>
<dbReference type="EMBL" id="JANBVN010000023">
    <property type="protein sequence ID" value="KAJ9161364.1"/>
    <property type="molecule type" value="Genomic_DNA"/>
</dbReference>
<comment type="similarity">
    <text evidence="2">Belongs to the glycosyl hydrolase 17 family.</text>
</comment>
<dbReference type="GO" id="GO:0071555">
    <property type="term" value="P:cell wall organization"/>
    <property type="evidence" value="ECO:0007669"/>
    <property type="project" value="TreeGrafter"/>
</dbReference>
<keyword evidence="4" id="KW-0964">Secreted</keyword>
<dbReference type="GO" id="GO:0005576">
    <property type="term" value="C:extracellular region"/>
    <property type="evidence" value="ECO:0007669"/>
    <property type="project" value="TreeGrafter"/>
</dbReference>
<comment type="function">
    <text evidence="8">Beta-glucosidases are one of a number of cellulolytic enzymes involved in the degradation of cellulosic biomass. Catalyzes the last step releasing glucose from the inhibitory cellobiose.</text>
</comment>
<dbReference type="Proteomes" id="UP001174691">
    <property type="component" value="Unassembled WGS sequence"/>
</dbReference>
<dbReference type="AlphaFoldDB" id="A0AA38RZ61"/>
<comment type="subcellular location">
    <subcellularLocation>
        <location evidence="1">Secreted</location>
        <location evidence="1">Cell wall</location>
    </subcellularLocation>
</comment>
<evidence type="ECO:0000256" key="14">
    <source>
        <dbReference type="SAM" id="SignalP"/>
    </source>
</evidence>
<evidence type="ECO:0000256" key="11">
    <source>
        <dbReference type="ARBA" id="ARBA00041516"/>
    </source>
</evidence>
<dbReference type="InterPro" id="IPR017853">
    <property type="entry name" value="GH"/>
</dbReference>
<evidence type="ECO:0000256" key="2">
    <source>
        <dbReference type="ARBA" id="ARBA00008773"/>
    </source>
</evidence>
<evidence type="ECO:0000256" key="9">
    <source>
        <dbReference type="ARBA" id="ARBA00039284"/>
    </source>
</evidence>
<dbReference type="GO" id="GO:0042973">
    <property type="term" value="F:glucan endo-1,3-beta-D-glucosidase activity"/>
    <property type="evidence" value="ECO:0007669"/>
    <property type="project" value="TreeGrafter"/>
</dbReference>
<evidence type="ECO:0000256" key="13">
    <source>
        <dbReference type="SAM" id="MobiDB-lite"/>
    </source>
</evidence>
<protein>
    <recommendedName>
        <fullName evidence="9">Probable beta-glucosidase btgE</fullName>
    </recommendedName>
    <alternativeName>
        <fullName evidence="10">Beta-D-glucoside glucohydrolase btgE</fullName>
    </alternativeName>
    <alternativeName>
        <fullName evidence="12">Cellobiase btgE</fullName>
    </alternativeName>
    <alternativeName>
        <fullName evidence="11">Gentiobiase btgE</fullName>
    </alternativeName>
</protein>
<evidence type="ECO:0000256" key="4">
    <source>
        <dbReference type="ARBA" id="ARBA00022525"/>
    </source>
</evidence>
<feature type="region of interest" description="Disordered" evidence="13">
    <location>
        <begin position="236"/>
        <end position="272"/>
    </location>
</feature>
<evidence type="ECO:0000313" key="15">
    <source>
        <dbReference type="EMBL" id="KAJ9161364.1"/>
    </source>
</evidence>
<dbReference type="InterPro" id="IPR050732">
    <property type="entry name" value="Beta-glucan_modifiers"/>
</dbReference>
<dbReference type="GO" id="GO:0009277">
    <property type="term" value="C:fungal-type cell wall"/>
    <property type="evidence" value="ECO:0007669"/>
    <property type="project" value="TreeGrafter"/>
</dbReference>
<feature type="compositionally biased region" description="Pro residues" evidence="13">
    <location>
        <begin position="241"/>
        <end position="250"/>
    </location>
</feature>
<comment type="caution">
    <text evidence="15">The sequence shown here is derived from an EMBL/GenBank/DDBJ whole genome shotgun (WGS) entry which is preliminary data.</text>
</comment>
<gene>
    <name evidence="15" type="ORF">NKR19_g2281</name>
</gene>
<dbReference type="PANTHER" id="PTHR16631">
    <property type="entry name" value="GLUCAN 1,3-BETA-GLUCOSIDASE"/>
    <property type="match status" value="1"/>
</dbReference>
<name>A0AA38RZ61_9PEZI</name>
<accession>A0AA38RZ61</accession>
<evidence type="ECO:0000256" key="6">
    <source>
        <dbReference type="ARBA" id="ARBA00022801"/>
    </source>
</evidence>
<feature type="compositionally biased region" description="Low complexity" evidence="13">
    <location>
        <begin position="251"/>
        <end position="269"/>
    </location>
</feature>
<keyword evidence="6 15" id="KW-0378">Hydrolase</keyword>